<name>X8J9T1_9AGAM</name>
<comment type="caution">
    <text evidence="1">The sequence shown here is derived from an EMBL/GenBank/DDBJ whole genome shotgun (WGS) entry which is preliminary data.</text>
</comment>
<dbReference type="OrthoDB" id="3261690at2759"/>
<evidence type="ECO:0000313" key="1">
    <source>
        <dbReference type="EMBL" id="EUC60389.1"/>
    </source>
</evidence>
<feature type="non-terminal residue" evidence="1">
    <location>
        <position position="329"/>
    </location>
</feature>
<dbReference type="EMBL" id="JATN01000319">
    <property type="protein sequence ID" value="EUC60389.1"/>
    <property type="molecule type" value="Genomic_DNA"/>
</dbReference>
<protein>
    <submittedName>
        <fullName evidence="1">Uncharacterized protein</fullName>
    </submittedName>
</protein>
<accession>X8J9T1</accession>
<dbReference type="Proteomes" id="UP000030108">
    <property type="component" value="Unassembled WGS sequence"/>
</dbReference>
<gene>
    <name evidence="1" type="ORF">RSOL_339340</name>
</gene>
<organism evidence="1 2">
    <name type="scientific">Rhizoctonia solani AG-3 Rhs1AP</name>
    <dbReference type="NCBI Taxonomy" id="1086054"/>
    <lineage>
        <taxon>Eukaryota</taxon>
        <taxon>Fungi</taxon>
        <taxon>Dikarya</taxon>
        <taxon>Basidiomycota</taxon>
        <taxon>Agaricomycotina</taxon>
        <taxon>Agaricomycetes</taxon>
        <taxon>Cantharellales</taxon>
        <taxon>Ceratobasidiaceae</taxon>
        <taxon>Rhizoctonia</taxon>
    </lineage>
</organism>
<reference evidence="2" key="1">
    <citation type="journal article" date="2014" name="Genome Announc.">
        <title>Draft genome sequence of the plant-pathogenic soil fungus Rhizoctonia solani anastomosis group 3 strain Rhs1AP.</title>
        <authorList>
            <person name="Cubeta M.A."/>
            <person name="Thomas E."/>
            <person name="Dean R.A."/>
            <person name="Jabaji S."/>
            <person name="Neate S.M."/>
            <person name="Tavantzis S."/>
            <person name="Toda T."/>
            <person name="Vilgalys R."/>
            <person name="Bharathan N."/>
            <person name="Fedorova-Abrams N."/>
            <person name="Pakala S.B."/>
            <person name="Pakala S.M."/>
            <person name="Zafar N."/>
            <person name="Joardar V."/>
            <person name="Losada L."/>
            <person name="Nierman W.C."/>
        </authorList>
    </citation>
    <scope>NUCLEOTIDE SEQUENCE [LARGE SCALE GENOMIC DNA]</scope>
    <source>
        <strain evidence="2">AG-3</strain>
    </source>
</reference>
<dbReference type="AlphaFoldDB" id="X8J9T1"/>
<sequence length="329" mass="37362">MMNALVNRPDSGGNWDQVHDTACVHVMKAGQLVPDRPLGALFIPAIHFRQNKQPRVSSHRTLPIAKICYLLGTSADRVDQSGVYYMITNSGGKRTREDSALSGDELVIRTPRIGNKQRKVKIMNAEISEDRFADVIQVPERERYPSEEEDPQERELATSLTAELTQLVDSYPIQIIAKAPVNSKQQSWCRLSPRQRSKIPSNFFCSMDHLREAFESYVVYPVESNRWNDTIAALFPFAKDHDEKKDGQGLSTLTVRDKFINLQQSLPPEQQKALVKQVRTSVSERWLWLPYGHPKKHLWATGKRKIKNAEQIGPIDGGPWIVLNPALVD</sequence>
<evidence type="ECO:0000313" key="2">
    <source>
        <dbReference type="Proteomes" id="UP000030108"/>
    </source>
</evidence>
<proteinExistence type="predicted"/>